<dbReference type="Proteomes" id="UP000284120">
    <property type="component" value="Unassembled WGS sequence"/>
</dbReference>
<dbReference type="InterPro" id="IPR008160">
    <property type="entry name" value="Collagen"/>
</dbReference>
<feature type="signal peptide" evidence="2">
    <location>
        <begin position="1"/>
        <end position="18"/>
    </location>
</feature>
<feature type="compositionally biased region" description="Basic and acidic residues" evidence="1">
    <location>
        <begin position="303"/>
        <end position="317"/>
    </location>
</feature>
<feature type="region of interest" description="Disordered" evidence="1">
    <location>
        <begin position="229"/>
        <end position="514"/>
    </location>
</feature>
<organism evidence="3 4">
    <name type="scientific">Pedobacter chitinilyticus</name>
    <dbReference type="NCBI Taxonomy" id="2233776"/>
    <lineage>
        <taxon>Bacteria</taxon>
        <taxon>Pseudomonadati</taxon>
        <taxon>Bacteroidota</taxon>
        <taxon>Sphingobacteriia</taxon>
        <taxon>Sphingobacteriales</taxon>
        <taxon>Sphingobacteriaceae</taxon>
        <taxon>Pedobacter</taxon>
    </lineage>
</organism>
<feature type="chain" id="PRO_5019133346" evidence="2">
    <location>
        <begin position="19"/>
        <end position="642"/>
    </location>
</feature>
<dbReference type="PANTHER" id="PTHR24023">
    <property type="entry name" value="COLLAGEN ALPHA"/>
    <property type="match status" value="1"/>
</dbReference>
<dbReference type="GO" id="GO:0030198">
    <property type="term" value="P:extracellular matrix organization"/>
    <property type="evidence" value="ECO:0007669"/>
    <property type="project" value="TreeGrafter"/>
</dbReference>
<feature type="compositionally biased region" description="Low complexity" evidence="1">
    <location>
        <begin position="422"/>
        <end position="441"/>
    </location>
</feature>
<dbReference type="Pfam" id="PF01391">
    <property type="entry name" value="Collagen"/>
    <property type="match status" value="1"/>
</dbReference>
<dbReference type="GO" id="GO:0031012">
    <property type="term" value="C:extracellular matrix"/>
    <property type="evidence" value="ECO:0007669"/>
    <property type="project" value="TreeGrafter"/>
</dbReference>
<protein>
    <submittedName>
        <fullName evidence="3">Collagen-like protein</fullName>
    </submittedName>
</protein>
<evidence type="ECO:0000313" key="3">
    <source>
        <dbReference type="EMBL" id="RWU04978.1"/>
    </source>
</evidence>
<keyword evidence="4" id="KW-1185">Reference proteome</keyword>
<proteinExistence type="predicted"/>
<dbReference type="PANTHER" id="PTHR24023:SF1095">
    <property type="entry name" value="EGF-LIKE DOMAIN-CONTAINING PROTEIN"/>
    <property type="match status" value="1"/>
</dbReference>
<evidence type="ECO:0000313" key="4">
    <source>
        <dbReference type="Proteomes" id="UP000284120"/>
    </source>
</evidence>
<keyword evidence="3" id="KW-0176">Collagen</keyword>
<gene>
    <name evidence="3" type="ORF">DPV69_17605</name>
</gene>
<dbReference type="AlphaFoldDB" id="A0A443YMG9"/>
<sequence length="642" mass="63084">MRISTFLTFLFFSSFAYAQNGSVGIGTEKPNTKSVLEIYSTEKGLLIPRLTEVQRNALQAVGVTNASINGLLIYNTTTNKFNTWNLDKWEEIGSAGAKGDKGETGSQGIPGINGASWSNGTLNPPTAATEPAGSRNGDYYLNNSNGKVFIRDGGVWKEVANLTTGVVGPAGPIGPAGAQWYNGTLNPPNAGTEPASTKEGDLYLNNNTGNVFKKQVDGTWTVLANLTTGVVGPQGPKGDVGATGPQGSQGIKGDQGNTGATGPQGPIGLTGAQGPQGAKGDVGATGPQGIQGPVGPQGAAGPKGDKGDVGAKGDKGDVGATGPQGPQGLKGDTGDKGDKGDVGAVGPQGPIGLTGPQGAKGDAGDKGDVGAVGPQGPIGLTGPQGAKGDAGDKGDVGAVGPQGPIGLTGPQGAKGDTGDVGPQGPAGATGATGPQGAQGPQGDKGDKGDAGNPGATGPQGAQGPAGPQGIQGPKGDQGDPGEQGPAGPQGPSGSTTAWLRTGNGAGSIGGTTNPGVNADFLGTTDSKELIIASNRVEGIRVATDGKVRIGVNGSSITSISKGSFSIDLPSINAKASHKQNFTLNGVEVGASVAVSSSIELPDGLIIAYARVVSANTIEVKFINVSDNPIDLSLATFHISAVL</sequence>
<dbReference type="EMBL" id="SAYW01000006">
    <property type="protein sequence ID" value="RWU04978.1"/>
    <property type="molecule type" value="Genomic_DNA"/>
</dbReference>
<evidence type="ECO:0000256" key="1">
    <source>
        <dbReference type="SAM" id="MobiDB-lite"/>
    </source>
</evidence>
<reference evidence="3 4" key="1">
    <citation type="submission" date="2018-06" db="EMBL/GenBank/DDBJ databases">
        <title>Pedobacter endophyticus sp. nov., an endophytic bacterium isolated from a leaf of Triticum aestivum.</title>
        <authorList>
            <person name="Zhang L."/>
        </authorList>
    </citation>
    <scope>NUCLEOTIDE SEQUENCE [LARGE SCALE GENOMIC DNA]</scope>
    <source>
        <strain evidence="3 4">CM134L-2</strain>
    </source>
</reference>
<feature type="compositionally biased region" description="Low complexity" evidence="1">
    <location>
        <begin position="450"/>
        <end position="493"/>
    </location>
</feature>
<feature type="compositionally biased region" description="Polar residues" evidence="1">
    <location>
        <begin position="115"/>
        <end position="126"/>
    </location>
</feature>
<dbReference type="OrthoDB" id="1233056at2"/>
<dbReference type="GO" id="GO:0030020">
    <property type="term" value="F:extracellular matrix structural constituent conferring tensile strength"/>
    <property type="evidence" value="ECO:0007669"/>
    <property type="project" value="TreeGrafter"/>
</dbReference>
<name>A0A443YMG9_9SPHI</name>
<feature type="compositionally biased region" description="Low complexity" evidence="1">
    <location>
        <begin position="287"/>
        <end position="302"/>
    </location>
</feature>
<dbReference type="RefSeq" id="WP_128353386.1">
    <property type="nucleotide sequence ID" value="NZ_QMHN01000006.1"/>
</dbReference>
<accession>A0A443YMG9</accession>
<keyword evidence="2" id="KW-0732">Signal</keyword>
<evidence type="ECO:0000256" key="2">
    <source>
        <dbReference type="SAM" id="SignalP"/>
    </source>
</evidence>
<comment type="caution">
    <text evidence="3">The sequence shown here is derived from an EMBL/GenBank/DDBJ whole genome shotgun (WGS) entry which is preliminary data.</text>
</comment>
<feature type="region of interest" description="Disordered" evidence="1">
    <location>
        <begin position="96"/>
        <end position="136"/>
    </location>
</feature>
<dbReference type="GO" id="GO:0005615">
    <property type="term" value="C:extracellular space"/>
    <property type="evidence" value="ECO:0007669"/>
    <property type="project" value="TreeGrafter"/>
</dbReference>
<feature type="compositionally biased region" description="Basic and acidic residues" evidence="1">
    <location>
        <begin position="332"/>
        <end position="341"/>
    </location>
</feature>
<dbReference type="InterPro" id="IPR050149">
    <property type="entry name" value="Collagen_superfamily"/>
</dbReference>
<feature type="compositionally biased region" description="Polar residues" evidence="1">
    <location>
        <begin position="245"/>
        <end position="261"/>
    </location>
</feature>